<dbReference type="InterPro" id="IPR011033">
    <property type="entry name" value="PRC_barrel-like_sf"/>
</dbReference>
<sequence>MARFKSDTDVLVATVGRPHGVRGLVRLHAATDEPESVEALNPLHDEQGVVWNVRWVSPGVAALEDGQGNALPDRSAAERLVNRRLYVAREDLPEAEEDEFYHADLIGLEAFSGEGESFGVVTVVHDYGAGVSLEIVPAQTGKTLIVPFTRACVPEVDFAAQRLLVVPPHEIEVEGTLEGEVQIRS</sequence>
<evidence type="ECO:0000256" key="5">
    <source>
        <dbReference type="HAMAP-Rule" id="MF_00014"/>
    </source>
</evidence>
<evidence type="ECO:0000313" key="9">
    <source>
        <dbReference type="Proteomes" id="UP001062443"/>
    </source>
</evidence>
<keyword evidence="9" id="KW-1185">Reference proteome</keyword>
<protein>
    <recommendedName>
        <fullName evidence="5">Ribosome maturation factor RimM</fullName>
    </recommendedName>
</protein>
<dbReference type="SUPFAM" id="SSF50346">
    <property type="entry name" value="PRC-barrel domain"/>
    <property type="match status" value="1"/>
</dbReference>
<comment type="similarity">
    <text evidence="5">Belongs to the RimM family.</text>
</comment>
<dbReference type="InterPro" id="IPR011961">
    <property type="entry name" value="RimM"/>
</dbReference>
<dbReference type="InterPro" id="IPR002676">
    <property type="entry name" value="RimM_N"/>
</dbReference>
<dbReference type="InterPro" id="IPR009000">
    <property type="entry name" value="Transl_B-barrel_sf"/>
</dbReference>
<dbReference type="Proteomes" id="UP001062443">
    <property type="component" value="Unassembled WGS sequence"/>
</dbReference>
<dbReference type="Gene3D" id="2.40.30.60">
    <property type="entry name" value="RimM"/>
    <property type="match status" value="1"/>
</dbReference>
<feature type="domain" description="RimM N-terminal" evidence="6">
    <location>
        <begin position="12"/>
        <end position="91"/>
    </location>
</feature>
<dbReference type="HAMAP" id="MF_00014">
    <property type="entry name" value="Ribosome_mat_RimM"/>
    <property type="match status" value="1"/>
</dbReference>
<accession>A0ABQ0QHN7</accession>
<evidence type="ECO:0000313" key="8">
    <source>
        <dbReference type="EMBL" id="GBR45071.1"/>
    </source>
</evidence>
<reference evidence="8" key="1">
    <citation type="submission" date="2013-04" db="EMBL/GenBank/DDBJ databases">
        <title>The genome sequencing project of 58 acetic acid bacteria.</title>
        <authorList>
            <person name="Okamoto-Kainuma A."/>
            <person name="Ishikawa M."/>
            <person name="Umino S."/>
            <person name="Koizumi Y."/>
            <person name="Shiwa Y."/>
            <person name="Yoshikawa H."/>
            <person name="Matsutani M."/>
            <person name="Matsushita K."/>
        </authorList>
    </citation>
    <scope>NUCLEOTIDE SEQUENCE</scope>
    <source>
        <strain evidence="8">NBRC 106556</strain>
    </source>
</reference>
<keyword evidence="4 5" id="KW-0143">Chaperone</keyword>
<dbReference type="RefSeq" id="WP_068168744.1">
    <property type="nucleotide sequence ID" value="NZ_BAQB01000005.1"/>
</dbReference>
<comment type="caution">
    <text evidence="8">The sequence shown here is derived from an EMBL/GenBank/DDBJ whole genome shotgun (WGS) entry which is preliminary data.</text>
</comment>
<feature type="domain" description="Ribosome maturation factor RimM PRC barrel" evidence="7">
    <location>
        <begin position="103"/>
        <end position="170"/>
    </location>
</feature>
<evidence type="ECO:0000259" key="6">
    <source>
        <dbReference type="Pfam" id="PF01782"/>
    </source>
</evidence>
<dbReference type="PANTHER" id="PTHR33692">
    <property type="entry name" value="RIBOSOME MATURATION FACTOR RIMM"/>
    <property type="match status" value="1"/>
</dbReference>
<name>A0ABQ0QHN7_9PROT</name>
<evidence type="ECO:0000256" key="1">
    <source>
        <dbReference type="ARBA" id="ARBA00022490"/>
    </source>
</evidence>
<dbReference type="Pfam" id="PF24986">
    <property type="entry name" value="PRC_RimM"/>
    <property type="match status" value="1"/>
</dbReference>
<comment type="function">
    <text evidence="5">An accessory protein needed during the final step in the assembly of 30S ribosomal subunit, possibly for assembly of the head region. Essential for efficient processing of 16S rRNA. May be needed both before and after RbfA during the maturation of 16S rRNA. It has affinity for free ribosomal 30S subunits but not for 70S ribosomes.</text>
</comment>
<comment type="subcellular location">
    <subcellularLocation>
        <location evidence="5">Cytoplasm</location>
    </subcellularLocation>
</comment>
<organism evidence="8 9">
    <name type="scientific">Neokomagataea tanensis NBRC 106556</name>
    <dbReference type="NCBI Taxonomy" id="1223519"/>
    <lineage>
        <taxon>Bacteria</taxon>
        <taxon>Pseudomonadati</taxon>
        <taxon>Pseudomonadota</taxon>
        <taxon>Alphaproteobacteria</taxon>
        <taxon>Acetobacterales</taxon>
        <taxon>Acetobacteraceae</taxon>
        <taxon>Neokomagataea</taxon>
    </lineage>
</organism>
<dbReference type="PANTHER" id="PTHR33692:SF1">
    <property type="entry name" value="RIBOSOME MATURATION FACTOR RIMM"/>
    <property type="match status" value="1"/>
</dbReference>
<keyword evidence="3 5" id="KW-0698">rRNA processing</keyword>
<comment type="domain">
    <text evidence="5">The PRC barrel domain binds ribosomal protein uS19.</text>
</comment>
<keyword evidence="1 5" id="KW-0963">Cytoplasm</keyword>
<evidence type="ECO:0000256" key="3">
    <source>
        <dbReference type="ARBA" id="ARBA00022552"/>
    </source>
</evidence>
<evidence type="ECO:0000256" key="4">
    <source>
        <dbReference type="ARBA" id="ARBA00023186"/>
    </source>
</evidence>
<dbReference type="EMBL" id="BAQB01000005">
    <property type="protein sequence ID" value="GBR45071.1"/>
    <property type="molecule type" value="Genomic_DNA"/>
</dbReference>
<evidence type="ECO:0000256" key="2">
    <source>
        <dbReference type="ARBA" id="ARBA00022517"/>
    </source>
</evidence>
<comment type="subunit">
    <text evidence="5">Binds ribosomal protein uS19.</text>
</comment>
<evidence type="ECO:0000259" key="7">
    <source>
        <dbReference type="Pfam" id="PF24986"/>
    </source>
</evidence>
<dbReference type="NCBIfam" id="TIGR02273">
    <property type="entry name" value="16S_RimM"/>
    <property type="match status" value="1"/>
</dbReference>
<keyword evidence="2 5" id="KW-0690">Ribosome biogenesis</keyword>
<dbReference type="Pfam" id="PF01782">
    <property type="entry name" value="RimM"/>
    <property type="match status" value="1"/>
</dbReference>
<proteinExistence type="inferred from homology"/>
<dbReference type="Gene3D" id="2.30.30.240">
    <property type="entry name" value="PRC-barrel domain"/>
    <property type="match status" value="1"/>
</dbReference>
<dbReference type="SUPFAM" id="SSF50447">
    <property type="entry name" value="Translation proteins"/>
    <property type="match status" value="1"/>
</dbReference>
<gene>
    <name evidence="5" type="primary">rimM</name>
    <name evidence="8" type="ORF">AA106556_0642</name>
</gene>
<dbReference type="InterPro" id="IPR056792">
    <property type="entry name" value="PRC_RimM"/>
</dbReference>
<dbReference type="InterPro" id="IPR036976">
    <property type="entry name" value="RimM_N_sf"/>
</dbReference>